<feature type="signal peptide" evidence="1">
    <location>
        <begin position="1"/>
        <end position="29"/>
    </location>
</feature>
<reference evidence="3" key="1">
    <citation type="submission" date="2021-04" db="EMBL/GenBank/DDBJ databases">
        <authorList>
            <person name="Rodrigo-Torres L."/>
            <person name="Arahal R. D."/>
            <person name="Lucena T."/>
        </authorList>
    </citation>
    <scope>NUCLEOTIDE SEQUENCE</scope>
    <source>
        <strain evidence="3">AS29M-1</strain>
    </source>
</reference>
<organism evidence="3 4">
    <name type="scientific">Parvicella tangerina</name>
    <dbReference type="NCBI Taxonomy" id="2829795"/>
    <lineage>
        <taxon>Bacteria</taxon>
        <taxon>Pseudomonadati</taxon>
        <taxon>Bacteroidota</taxon>
        <taxon>Flavobacteriia</taxon>
        <taxon>Flavobacteriales</taxon>
        <taxon>Parvicellaceae</taxon>
        <taxon>Parvicella</taxon>
    </lineage>
</organism>
<dbReference type="KEGG" id="ptan:CRYO30217_00629"/>
<dbReference type="Proteomes" id="UP000683507">
    <property type="component" value="Chromosome"/>
</dbReference>
<keyword evidence="1" id="KW-0732">Signal</keyword>
<dbReference type="Pfam" id="PF07676">
    <property type="entry name" value="PD40"/>
    <property type="match status" value="2"/>
</dbReference>
<sequence length="461" mass="52335">MRKAKINTYIIVLFLSVCSALNATHHAQAYEVKMVKVGRGSEQVFATDYHYGELYYCSNAKAKKAKHVVNENNSRFLNLYKIDCKSDFTPEKKSSATMLSSQVNSTLNEGPIFFHKQTGEGFFSSNLKTDSTQLSLAIYKTSFEQESDTYTEREIIPLNLGDGNYSNPTISEDGQTMVFSFTGLTDTTSNLYFTKRTEQGWSQPSPIDGLNTLHNETFPRLCGTTLYFASDRPGGKGGLDIYRCLFSNNKTGEITAMPEPINSAADDFLFFSVSGSAGFFSSNRQNGKDRIFRFQRDLPLPSDFIESNIDFCYTLQDEIILDKNRYDYMWELGDGTKKNGAIIEHCYKDTGVYEVSCHLMDNETLEIEEDIIKGSISVFAEYPVISYQQINDEHLEIFLEQKWSRKSFSEHYWIVNDQTIPDQKIQIPLPLSKPIVIKAVLWNSGESNQVIGLRQTINMAE</sequence>
<evidence type="ECO:0000313" key="4">
    <source>
        <dbReference type="Proteomes" id="UP000683507"/>
    </source>
</evidence>
<evidence type="ECO:0000259" key="2">
    <source>
        <dbReference type="PROSITE" id="PS50093"/>
    </source>
</evidence>
<proteinExistence type="predicted"/>
<dbReference type="RefSeq" id="WP_258540859.1">
    <property type="nucleotide sequence ID" value="NZ_OU015584.1"/>
</dbReference>
<dbReference type="InterPro" id="IPR011659">
    <property type="entry name" value="WD40"/>
</dbReference>
<dbReference type="AlphaFoldDB" id="A0A916NQ48"/>
<dbReference type="InterPro" id="IPR013783">
    <property type="entry name" value="Ig-like_fold"/>
</dbReference>
<dbReference type="InterPro" id="IPR000601">
    <property type="entry name" value="PKD_dom"/>
</dbReference>
<gene>
    <name evidence="3" type="ORF">CRYO30217_00629</name>
</gene>
<dbReference type="EMBL" id="OU015584">
    <property type="protein sequence ID" value="CAG5078280.1"/>
    <property type="molecule type" value="Genomic_DNA"/>
</dbReference>
<keyword evidence="4" id="KW-1185">Reference proteome</keyword>
<evidence type="ECO:0000256" key="1">
    <source>
        <dbReference type="SAM" id="SignalP"/>
    </source>
</evidence>
<accession>A0A916NQ48</accession>
<feature type="domain" description="PKD" evidence="2">
    <location>
        <begin position="328"/>
        <end position="356"/>
    </location>
</feature>
<evidence type="ECO:0000313" key="3">
    <source>
        <dbReference type="EMBL" id="CAG5078280.1"/>
    </source>
</evidence>
<dbReference type="PROSITE" id="PS50093">
    <property type="entry name" value="PKD"/>
    <property type="match status" value="1"/>
</dbReference>
<dbReference type="Pfam" id="PF18911">
    <property type="entry name" value="PKD_4"/>
    <property type="match status" value="1"/>
</dbReference>
<protein>
    <recommendedName>
        <fullName evidence="2">PKD domain-containing protein</fullName>
    </recommendedName>
</protein>
<name>A0A916NQ48_9FLAO</name>
<dbReference type="SUPFAM" id="SSF82171">
    <property type="entry name" value="DPP6 N-terminal domain-like"/>
    <property type="match status" value="1"/>
</dbReference>
<dbReference type="SUPFAM" id="SSF49299">
    <property type="entry name" value="PKD domain"/>
    <property type="match status" value="1"/>
</dbReference>
<feature type="chain" id="PRO_5037782968" description="PKD domain-containing protein" evidence="1">
    <location>
        <begin position="30"/>
        <end position="461"/>
    </location>
</feature>
<dbReference type="Gene3D" id="2.60.40.10">
    <property type="entry name" value="Immunoglobulins"/>
    <property type="match status" value="1"/>
</dbReference>
<dbReference type="InterPro" id="IPR035986">
    <property type="entry name" value="PKD_dom_sf"/>
</dbReference>